<dbReference type="AlphaFoldDB" id="A0A368XEL0"/>
<evidence type="ECO:0000313" key="3">
    <source>
        <dbReference type="Proteomes" id="UP000252884"/>
    </source>
</evidence>
<dbReference type="EMBL" id="QPJK01000011">
    <property type="protein sequence ID" value="RCW66089.1"/>
    <property type="molecule type" value="Genomic_DNA"/>
</dbReference>
<reference evidence="2 3" key="1">
    <citation type="submission" date="2018-07" db="EMBL/GenBank/DDBJ databases">
        <title>Genomic Encyclopedia of Type Strains, Phase IV (KMG-IV): sequencing the most valuable type-strain genomes for metagenomic binning, comparative biology and taxonomic classification.</title>
        <authorList>
            <person name="Goeker M."/>
        </authorList>
    </citation>
    <scope>NUCLEOTIDE SEQUENCE [LARGE SCALE GENOMIC DNA]</scope>
    <source>
        <strain evidence="2 3">DSM 21634</strain>
    </source>
</reference>
<sequence>MRMTSKSRLSVDLMTDMALLESDGPVALRVLGKRNGVSPSTVEKLVGRLSHGGLVEGVRGPGGGYVLTRHPRSITVSDVVLAADEWAAEDALKAACVTREDASLSSDLWDSLTTRMLRFMKAITLETLVNQRLAAQAFQEGPAPGAEISGPRVCTGTIGKRQHRLWPHPLT</sequence>
<dbReference type="GO" id="GO:0003677">
    <property type="term" value="F:DNA binding"/>
    <property type="evidence" value="ECO:0007669"/>
    <property type="project" value="UniProtKB-KW"/>
</dbReference>
<proteinExistence type="predicted"/>
<name>A0A368XEL0_9BURK</name>
<protein>
    <submittedName>
        <fullName evidence="2">BadM/Rrf2 family transcriptional regulator</fullName>
    </submittedName>
</protein>
<dbReference type="InterPro" id="IPR036388">
    <property type="entry name" value="WH-like_DNA-bd_sf"/>
</dbReference>
<dbReference type="SUPFAM" id="SSF46785">
    <property type="entry name" value="Winged helix' DNA-binding domain"/>
    <property type="match status" value="1"/>
</dbReference>
<dbReference type="Gene3D" id="1.10.10.10">
    <property type="entry name" value="Winged helix-like DNA-binding domain superfamily/Winged helix DNA-binding domain"/>
    <property type="match status" value="1"/>
</dbReference>
<keyword evidence="1" id="KW-0238">DNA-binding</keyword>
<comment type="caution">
    <text evidence="2">The sequence shown here is derived from an EMBL/GenBank/DDBJ whole genome shotgun (WGS) entry which is preliminary data.</text>
</comment>
<dbReference type="NCBIfam" id="TIGR00738">
    <property type="entry name" value="rrf2_super"/>
    <property type="match status" value="1"/>
</dbReference>
<dbReference type="Pfam" id="PF02082">
    <property type="entry name" value="Rrf2"/>
    <property type="match status" value="1"/>
</dbReference>
<dbReference type="PANTHER" id="PTHR33221">
    <property type="entry name" value="WINGED HELIX-TURN-HELIX TRANSCRIPTIONAL REGULATOR, RRF2 FAMILY"/>
    <property type="match status" value="1"/>
</dbReference>
<dbReference type="PROSITE" id="PS51197">
    <property type="entry name" value="HTH_RRF2_2"/>
    <property type="match status" value="1"/>
</dbReference>
<dbReference type="InterPro" id="IPR000944">
    <property type="entry name" value="Tscrpt_reg_Rrf2"/>
</dbReference>
<keyword evidence="3" id="KW-1185">Reference proteome</keyword>
<organism evidence="2 3">
    <name type="scientific">Pseudorhodoferax soli</name>
    <dbReference type="NCBI Taxonomy" id="545864"/>
    <lineage>
        <taxon>Bacteria</taxon>
        <taxon>Pseudomonadati</taxon>
        <taxon>Pseudomonadota</taxon>
        <taxon>Betaproteobacteria</taxon>
        <taxon>Burkholderiales</taxon>
        <taxon>Comamonadaceae</taxon>
    </lineage>
</organism>
<gene>
    <name evidence="2" type="ORF">DES41_11147</name>
</gene>
<evidence type="ECO:0000313" key="2">
    <source>
        <dbReference type="EMBL" id="RCW66089.1"/>
    </source>
</evidence>
<evidence type="ECO:0000256" key="1">
    <source>
        <dbReference type="ARBA" id="ARBA00023125"/>
    </source>
</evidence>
<accession>A0A368XEL0</accession>
<dbReference type="PANTHER" id="PTHR33221:SF5">
    <property type="entry name" value="HTH-TYPE TRANSCRIPTIONAL REGULATOR ISCR"/>
    <property type="match status" value="1"/>
</dbReference>
<dbReference type="Proteomes" id="UP000252884">
    <property type="component" value="Unassembled WGS sequence"/>
</dbReference>
<dbReference type="InterPro" id="IPR036390">
    <property type="entry name" value="WH_DNA-bd_sf"/>
</dbReference>
<dbReference type="OrthoDB" id="9808360at2"/>
<dbReference type="GO" id="GO:0003700">
    <property type="term" value="F:DNA-binding transcription factor activity"/>
    <property type="evidence" value="ECO:0007669"/>
    <property type="project" value="TreeGrafter"/>
</dbReference>
<dbReference type="GO" id="GO:0005829">
    <property type="term" value="C:cytosol"/>
    <property type="evidence" value="ECO:0007669"/>
    <property type="project" value="TreeGrafter"/>
</dbReference>